<comment type="caution">
    <text evidence="2">The sequence shown here is derived from an EMBL/GenBank/DDBJ whole genome shotgun (WGS) entry which is preliminary data.</text>
</comment>
<keyword evidence="1" id="KW-0472">Membrane</keyword>
<evidence type="ECO:0000313" key="2">
    <source>
        <dbReference type="EMBL" id="MBE9254057.1"/>
    </source>
</evidence>
<feature type="transmembrane region" description="Helical" evidence="1">
    <location>
        <begin position="44"/>
        <end position="69"/>
    </location>
</feature>
<evidence type="ECO:0000313" key="3">
    <source>
        <dbReference type="Proteomes" id="UP000658720"/>
    </source>
</evidence>
<organism evidence="2 3">
    <name type="scientific">Synechocystis salina LEGE 00031</name>
    <dbReference type="NCBI Taxonomy" id="1828736"/>
    <lineage>
        <taxon>Bacteria</taxon>
        <taxon>Bacillati</taxon>
        <taxon>Cyanobacteriota</taxon>
        <taxon>Cyanophyceae</taxon>
        <taxon>Synechococcales</taxon>
        <taxon>Merismopediaceae</taxon>
        <taxon>Synechocystis</taxon>
    </lineage>
</organism>
<feature type="transmembrane region" description="Helical" evidence="1">
    <location>
        <begin position="136"/>
        <end position="155"/>
    </location>
</feature>
<gene>
    <name evidence="2" type="ORF">IQ217_09425</name>
</gene>
<dbReference type="RefSeq" id="WP_194019738.1">
    <property type="nucleotide sequence ID" value="NZ_JADEVV010000022.1"/>
</dbReference>
<proteinExistence type="predicted"/>
<dbReference type="Proteomes" id="UP000658720">
    <property type="component" value="Unassembled WGS sequence"/>
</dbReference>
<reference evidence="2 3" key="1">
    <citation type="submission" date="2020-10" db="EMBL/GenBank/DDBJ databases">
        <authorList>
            <person name="Castelo-Branco R."/>
            <person name="Eusebio N."/>
            <person name="Adriana R."/>
            <person name="Vieira A."/>
            <person name="Brugerolle De Fraissinette N."/>
            <person name="Rezende De Castro R."/>
            <person name="Schneider M.P."/>
            <person name="Vasconcelos V."/>
            <person name="Leao P.N."/>
        </authorList>
    </citation>
    <scope>NUCLEOTIDE SEQUENCE [LARGE SCALE GENOMIC DNA]</scope>
    <source>
        <strain evidence="2 3">LEGE 00031</strain>
    </source>
</reference>
<evidence type="ECO:0000256" key="1">
    <source>
        <dbReference type="SAM" id="Phobius"/>
    </source>
</evidence>
<name>A0ABR9VRV8_9SYNC</name>
<feature type="transmembrane region" description="Helical" evidence="1">
    <location>
        <begin position="90"/>
        <end position="116"/>
    </location>
</feature>
<feature type="transmembrane region" description="Helical" evidence="1">
    <location>
        <begin position="12"/>
        <end position="38"/>
    </location>
</feature>
<keyword evidence="1" id="KW-0812">Transmembrane</keyword>
<accession>A0ABR9VRV8</accession>
<protein>
    <submittedName>
        <fullName evidence="2">Uncharacterized protein</fullName>
    </submittedName>
</protein>
<keyword evidence="1" id="KW-1133">Transmembrane helix</keyword>
<sequence length="175" mass="19923">MFIPGWKDLLKALWVTLLLAAWTVFLRVGAVFSVFTYFFTHQDWLFLGLMAFLVLGLPPIMVASIHHFFFGKRASWLPAWIPTGPSWWEAFWICLAGAMGIILVTFAMLMVMGFVALITDYSFFDVPVEEISENPYVSGGLGIIWFWTVAIILKLQRWSNRPKEKPPAATEGNTK</sequence>
<keyword evidence="3" id="KW-1185">Reference proteome</keyword>
<dbReference type="EMBL" id="JADEVV010000022">
    <property type="protein sequence ID" value="MBE9254057.1"/>
    <property type="molecule type" value="Genomic_DNA"/>
</dbReference>